<dbReference type="AlphaFoldDB" id="A0A7L7KUG6"/>
<keyword evidence="3" id="KW-0813">Transport</keyword>
<dbReference type="KEGG" id="xcl:G4Z02_09040"/>
<dbReference type="PANTHER" id="PTHR21716:SF53">
    <property type="entry name" value="PERMEASE PERM-RELATED"/>
    <property type="match status" value="1"/>
</dbReference>
<feature type="transmembrane region" description="Helical" evidence="8">
    <location>
        <begin position="230"/>
        <end position="258"/>
    </location>
</feature>
<comment type="similarity">
    <text evidence="2">Belongs to the autoinducer-2 exporter (AI-2E) (TC 2.A.86) family.</text>
</comment>
<dbReference type="Proteomes" id="UP000514720">
    <property type="component" value="Chromosome"/>
</dbReference>
<protein>
    <submittedName>
        <fullName evidence="9">AI-2E family transporter</fullName>
    </submittedName>
</protein>
<keyword evidence="5 8" id="KW-0812">Transmembrane</keyword>
<evidence type="ECO:0000256" key="6">
    <source>
        <dbReference type="ARBA" id="ARBA00022989"/>
    </source>
</evidence>
<evidence type="ECO:0000256" key="1">
    <source>
        <dbReference type="ARBA" id="ARBA00004651"/>
    </source>
</evidence>
<evidence type="ECO:0000256" key="8">
    <source>
        <dbReference type="SAM" id="Phobius"/>
    </source>
</evidence>
<feature type="transmembrane region" description="Helical" evidence="8">
    <location>
        <begin position="290"/>
        <end position="310"/>
    </location>
</feature>
<keyword evidence="4" id="KW-1003">Cell membrane</keyword>
<evidence type="ECO:0000313" key="9">
    <source>
        <dbReference type="EMBL" id="QMS85886.1"/>
    </source>
</evidence>
<reference evidence="9 10" key="1">
    <citation type="submission" date="2020-02" db="EMBL/GenBank/DDBJ databases">
        <authorList>
            <person name="Zheng R.K."/>
            <person name="Sun C.M."/>
        </authorList>
    </citation>
    <scope>NUCLEOTIDE SEQUENCE [LARGE SCALE GENOMIC DNA]</scope>
    <source>
        <strain evidence="10">zrk13</strain>
    </source>
</reference>
<proteinExistence type="inferred from homology"/>
<evidence type="ECO:0000256" key="7">
    <source>
        <dbReference type="ARBA" id="ARBA00023136"/>
    </source>
</evidence>
<comment type="subcellular location">
    <subcellularLocation>
        <location evidence="1">Cell membrane</location>
        <topology evidence="1">Multi-pass membrane protein</topology>
    </subcellularLocation>
</comment>
<dbReference type="GO" id="GO:0055085">
    <property type="term" value="P:transmembrane transport"/>
    <property type="evidence" value="ECO:0007669"/>
    <property type="project" value="TreeGrafter"/>
</dbReference>
<evidence type="ECO:0000256" key="4">
    <source>
        <dbReference type="ARBA" id="ARBA00022475"/>
    </source>
</evidence>
<feature type="transmembrane region" description="Helical" evidence="8">
    <location>
        <begin position="20"/>
        <end position="44"/>
    </location>
</feature>
<evidence type="ECO:0000256" key="3">
    <source>
        <dbReference type="ARBA" id="ARBA00022448"/>
    </source>
</evidence>
<feature type="transmembrane region" description="Helical" evidence="8">
    <location>
        <begin position="80"/>
        <end position="102"/>
    </location>
</feature>
<sequence>MKPKYKFLSDEFLNKAIRVLVVVLLSLGVILLASQFSSIWFSIVNAVQKVLVPLALVWLLSLIMFPLIKLLERRGVGPRGLSVTVVFVGTVTAFFLIIYFLLPFVEQQIRDFFANDWPAVQSYFENDFRDDFILGPDLYDWILGTINDSTLVEDTISNFADNLASVVSSSLINIFAVVVVLPVLLIYYLLDFEMINDTIRSIVPKKYEKDASDLGSRLSNTVGAYIRGQLLLMLAIGIAATILYRLIGLQYFFIFGIIVGLTNIIPYFGAIIAMIPVVIYAVITSDTGPGPIVVVLVNVGLQMIEGNIFQPIIMGRQLEMHAIIIIVSILFFGSLFGTIGVIFAAPMAATIRVLIEFYRDKRNTANQQNLDLRKP</sequence>
<accession>A0A7L7KUG6</accession>
<evidence type="ECO:0000256" key="5">
    <source>
        <dbReference type="ARBA" id="ARBA00022692"/>
    </source>
</evidence>
<evidence type="ECO:0000313" key="10">
    <source>
        <dbReference type="Proteomes" id="UP000514720"/>
    </source>
</evidence>
<dbReference type="RefSeq" id="WP_258877698.1">
    <property type="nucleotide sequence ID" value="NZ_CP048914.1"/>
</dbReference>
<keyword evidence="10" id="KW-1185">Reference proteome</keyword>
<keyword evidence="6 8" id="KW-1133">Transmembrane helix</keyword>
<dbReference type="EMBL" id="CP048914">
    <property type="protein sequence ID" value="QMS85886.1"/>
    <property type="molecule type" value="Genomic_DNA"/>
</dbReference>
<evidence type="ECO:0000256" key="2">
    <source>
        <dbReference type="ARBA" id="ARBA00009773"/>
    </source>
</evidence>
<feature type="transmembrane region" description="Helical" evidence="8">
    <location>
        <begin position="322"/>
        <end position="355"/>
    </location>
</feature>
<organism evidence="9 10">
    <name type="scientific">Candidatus Xianfuyuplasma coldseepsis</name>
    <dbReference type="NCBI Taxonomy" id="2782163"/>
    <lineage>
        <taxon>Bacteria</taxon>
        <taxon>Bacillati</taxon>
        <taxon>Mycoplasmatota</taxon>
        <taxon>Mollicutes</taxon>
        <taxon>Candidatus Izemoplasmatales</taxon>
        <taxon>Candidatus Izemoplasmataceae</taxon>
        <taxon>Candidatus Xianfuyuplasma</taxon>
    </lineage>
</organism>
<feature type="transmembrane region" description="Helical" evidence="8">
    <location>
        <begin position="171"/>
        <end position="190"/>
    </location>
</feature>
<dbReference type="PANTHER" id="PTHR21716">
    <property type="entry name" value="TRANSMEMBRANE PROTEIN"/>
    <property type="match status" value="1"/>
</dbReference>
<dbReference type="Pfam" id="PF01594">
    <property type="entry name" value="AI-2E_transport"/>
    <property type="match status" value="1"/>
</dbReference>
<keyword evidence="7 8" id="KW-0472">Membrane</keyword>
<name>A0A7L7KUG6_9MOLU</name>
<dbReference type="InterPro" id="IPR002549">
    <property type="entry name" value="AI-2E-like"/>
</dbReference>
<feature type="transmembrane region" description="Helical" evidence="8">
    <location>
        <begin position="50"/>
        <end position="68"/>
    </location>
</feature>
<dbReference type="GO" id="GO:0005886">
    <property type="term" value="C:plasma membrane"/>
    <property type="evidence" value="ECO:0007669"/>
    <property type="project" value="UniProtKB-SubCell"/>
</dbReference>
<gene>
    <name evidence="9" type="ORF">G4Z02_09040</name>
</gene>